<evidence type="ECO:0000313" key="3">
    <source>
        <dbReference type="EMBL" id="RMA43707.1"/>
    </source>
</evidence>
<dbReference type="Pfam" id="PF02622">
    <property type="entry name" value="DUF179"/>
    <property type="match status" value="1"/>
</dbReference>
<dbReference type="EMBL" id="RCNT01000001">
    <property type="protein sequence ID" value="RMA43707.1"/>
    <property type="molecule type" value="Genomic_DNA"/>
</dbReference>
<proteinExistence type="inferred from homology"/>
<accession>A0A3L9Y992</accession>
<dbReference type="OrthoDB" id="9807486at2"/>
<dbReference type="HAMAP" id="MF_00758">
    <property type="entry name" value="UPF0301"/>
    <property type="match status" value="1"/>
</dbReference>
<organism evidence="3 4">
    <name type="scientific">Rhodophyticola porphyridii</name>
    <dbReference type="NCBI Taxonomy" id="1852017"/>
    <lineage>
        <taxon>Bacteria</taxon>
        <taxon>Pseudomonadati</taxon>
        <taxon>Pseudomonadota</taxon>
        <taxon>Alphaproteobacteria</taxon>
        <taxon>Rhodobacterales</taxon>
        <taxon>Roseobacteraceae</taxon>
        <taxon>Rhodophyticola</taxon>
    </lineage>
</organism>
<dbReference type="AlphaFoldDB" id="A0A3L9Y992"/>
<sequence>MTPETVPSDLTGQLLIAMPGMGDPRFHGSVVFLCAHSETGTMGLIVNKAITELTFAEMLEQLEIPVDAAPDLPVCFGGPLETGRGFVLHSAEYAPRTRDAAEDGTLRVDNRFAMTATLDVLRDLADGHGPKQALLALGYAGWGPGQLESEILRNGWLTCAASPTLVFGRRMDGKWEAALDSMGIDPLMLSSEAGHA</sequence>
<evidence type="ECO:0000256" key="2">
    <source>
        <dbReference type="HAMAP-Rule" id="MF_00758"/>
    </source>
</evidence>
<dbReference type="Gene3D" id="3.40.1740.10">
    <property type="entry name" value="VC0467-like"/>
    <property type="match status" value="1"/>
</dbReference>
<dbReference type="SUPFAM" id="SSF143456">
    <property type="entry name" value="VC0467-like"/>
    <property type="match status" value="1"/>
</dbReference>
<dbReference type="RefSeq" id="WP_121896297.1">
    <property type="nucleotide sequence ID" value="NZ_RCNT01000001.1"/>
</dbReference>
<evidence type="ECO:0000256" key="1">
    <source>
        <dbReference type="ARBA" id="ARBA00009600"/>
    </source>
</evidence>
<dbReference type="NCBIfam" id="NF001268">
    <property type="entry name" value="PRK00228.1-4"/>
    <property type="match status" value="1"/>
</dbReference>
<dbReference type="GO" id="GO:0005829">
    <property type="term" value="C:cytosol"/>
    <property type="evidence" value="ECO:0007669"/>
    <property type="project" value="TreeGrafter"/>
</dbReference>
<keyword evidence="4" id="KW-1185">Reference proteome</keyword>
<dbReference type="PANTHER" id="PTHR30327:SF1">
    <property type="entry name" value="UPF0301 PROTEIN YQGE"/>
    <property type="match status" value="1"/>
</dbReference>
<name>A0A3L9Y992_9RHOB</name>
<dbReference type="InterPro" id="IPR003774">
    <property type="entry name" value="AlgH-like"/>
</dbReference>
<comment type="caution">
    <text evidence="3">The sequence shown here is derived from an EMBL/GenBank/DDBJ whole genome shotgun (WGS) entry which is preliminary data.</text>
</comment>
<comment type="similarity">
    <text evidence="1 2">Belongs to the UPF0301 (AlgH) family.</text>
</comment>
<dbReference type="PANTHER" id="PTHR30327">
    <property type="entry name" value="UNCHARACTERIZED PROTEIN YQGE"/>
    <property type="match status" value="1"/>
</dbReference>
<gene>
    <name evidence="3" type="ORF">D9R08_01905</name>
</gene>
<dbReference type="Proteomes" id="UP000281343">
    <property type="component" value="Unassembled WGS sequence"/>
</dbReference>
<evidence type="ECO:0000313" key="4">
    <source>
        <dbReference type="Proteomes" id="UP000281343"/>
    </source>
</evidence>
<reference evidence="3 4" key="1">
    <citation type="submission" date="2018-10" db="EMBL/GenBank/DDBJ databases">
        <authorList>
            <person name="Jung H.S."/>
            <person name="Jeon C.O."/>
        </authorList>
    </citation>
    <scope>NUCLEOTIDE SEQUENCE [LARGE SCALE GENOMIC DNA]</scope>
    <source>
        <strain evidence="3 4">MA-7-27</strain>
    </source>
</reference>
<protein>
    <recommendedName>
        <fullName evidence="2">UPF0301 protein D9R08_01905</fullName>
    </recommendedName>
</protein>